<keyword evidence="1" id="KW-0521">NADP</keyword>
<name>A0A7R9G0U5_TIMSH</name>
<comment type="catalytic activity">
    <reaction evidence="1">
        <text>a long-chain fatty acyl-CoA + 2 NADPH + 2 H(+) = a long-chain primary fatty alcohol + 2 NADP(+) + CoA</text>
        <dbReference type="Rhea" id="RHEA:52716"/>
        <dbReference type="ChEBI" id="CHEBI:15378"/>
        <dbReference type="ChEBI" id="CHEBI:57287"/>
        <dbReference type="ChEBI" id="CHEBI:57783"/>
        <dbReference type="ChEBI" id="CHEBI:58349"/>
        <dbReference type="ChEBI" id="CHEBI:77396"/>
        <dbReference type="ChEBI" id="CHEBI:83139"/>
        <dbReference type="EC" id="1.2.1.84"/>
    </reaction>
</comment>
<gene>
    <name evidence="3" type="ORF">TSIB3V08_LOCUS6870</name>
</gene>
<keyword evidence="1" id="KW-0560">Oxidoreductase</keyword>
<accession>A0A7R9G0U5</accession>
<keyword evidence="1" id="KW-0444">Lipid biosynthesis</keyword>
<keyword evidence="1" id="KW-0443">Lipid metabolism</keyword>
<organism evidence="3">
    <name type="scientific">Timema shepardi</name>
    <name type="common">Walking stick</name>
    <dbReference type="NCBI Taxonomy" id="629360"/>
    <lineage>
        <taxon>Eukaryota</taxon>
        <taxon>Metazoa</taxon>
        <taxon>Ecdysozoa</taxon>
        <taxon>Arthropoda</taxon>
        <taxon>Hexapoda</taxon>
        <taxon>Insecta</taxon>
        <taxon>Pterygota</taxon>
        <taxon>Neoptera</taxon>
        <taxon>Polyneoptera</taxon>
        <taxon>Phasmatodea</taxon>
        <taxon>Timematodea</taxon>
        <taxon>Timematoidea</taxon>
        <taxon>Timematidae</taxon>
        <taxon>Timema</taxon>
    </lineage>
</organism>
<reference evidence="3" key="1">
    <citation type="submission" date="2020-11" db="EMBL/GenBank/DDBJ databases">
        <authorList>
            <person name="Tran Van P."/>
        </authorList>
    </citation>
    <scope>NUCLEOTIDE SEQUENCE</scope>
</reference>
<feature type="domain" description="Thioester reductase (TE)" evidence="2">
    <location>
        <begin position="42"/>
        <end position="90"/>
    </location>
</feature>
<dbReference type="PANTHER" id="PTHR11011:SF45">
    <property type="entry name" value="FATTY ACYL-COA REDUCTASE CG8306-RELATED"/>
    <property type="match status" value="1"/>
</dbReference>
<dbReference type="GO" id="GO:0005777">
    <property type="term" value="C:peroxisome"/>
    <property type="evidence" value="ECO:0007669"/>
    <property type="project" value="TreeGrafter"/>
</dbReference>
<evidence type="ECO:0000256" key="1">
    <source>
        <dbReference type="RuleBase" id="RU363097"/>
    </source>
</evidence>
<protein>
    <recommendedName>
        <fullName evidence="1">Fatty acyl-CoA reductase</fullName>
        <ecNumber evidence="1">1.2.1.84</ecNumber>
    </recommendedName>
</protein>
<dbReference type="EMBL" id="OC003070">
    <property type="protein sequence ID" value="CAD7262774.1"/>
    <property type="molecule type" value="Genomic_DNA"/>
</dbReference>
<dbReference type="InterPro" id="IPR026055">
    <property type="entry name" value="FAR"/>
</dbReference>
<dbReference type="GO" id="GO:0035336">
    <property type="term" value="P:long-chain fatty-acyl-CoA metabolic process"/>
    <property type="evidence" value="ECO:0007669"/>
    <property type="project" value="TreeGrafter"/>
</dbReference>
<dbReference type="Pfam" id="PF07993">
    <property type="entry name" value="NAD_binding_4"/>
    <property type="match status" value="1"/>
</dbReference>
<dbReference type="GO" id="GO:0080019">
    <property type="term" value="F:alcohol-forming very long-chain fatty acyl-CoA reductase activity"/>
    <property type="evidence" value="ECO:0007669"/>
    <property type="project" value="InterPro"/>
</dbReference>
<comment type="similarity">
    <text evidence="1">Belongs to the fatty acyl-CoA reductase family.</text>
</comment>
<dbReference type="AlphaFoldDB" id="A0A7R9G0U5"/>
<dbReference type="InterPro" id="IPR013120">
    <property type="entry name" value="FAR_NAD-bd"/>
</dbReference>
<sequence length="100" mass="10410">MSGEGRVWQSGKSVPGPMIEARALSTEVRHLAPKPPVSPSLKEPVCGWIDNVYGPNGAGIGAFAGLLRTGVIHAETKLNMIPVDMVANCIIAAAFGATTR</sequence>
<dbReference type="GO" id="GO:0102965">
    <property type="term" value="F:alcohol-forming long-chain fatty acyl-CoA reductase activity"/>
    <property type="evidence" value="ECO:0007669"/>
    <property type="project" value="UniProtKB-EC"/>
</dbReference>
<evidence type="ECO:0000313" key="3">
    <source>
        <dbReference type="EMBL" id="CAD7262774.1"/>
    </source>
</evidence>
<evidence type="ECO:0000259" key="2">
    <source>
        <dbReference type="Pfam" id="PF07993"/>
    </source>
</evidence>
<dbReference type="EC" id="1.2.1.84" evidence="1"/>
<comment type="function">
    <text evidence="1">Catalyzes the reduction of fatty acyl-CoA to fatty alcohols.</text>
</comment>
<dbReference type="PANTHER" id="PTHR11011">
    <property type="entry name" value="MALE STERILITY PROTEIN 2-RELATED"/>
    <property type="match status" value="1"/>
</dbReference>
<proteinExistence type="inferred from homology"/>